<protein>
    <recommendedName>
        <fullName evidence="4">Outer membrane protein beta-barrel domain-containing protein</fullName>
    </recommendedName>
</protein>
<sequence>MKNYLLLSVLFLMISNAINAQFVKQISITPKIGYGMSYPQKSTNKIISQGFITEGELILKITSWVDIKPYIGAVFTDSRWKDIYNKAINEKVSTNALLLGAKARLRIPIPWVSPFIEIGIGTSVGKFETITHYENISKKGIIQHFPFALGLELGKNNKVDLVFSYYSQWSVSQTTGGFMAGINIPL</sequence>
<dbReference type="EMBL" id="CDOG01000022">
    <property type="protein sequence ID" value="CEN37865.1"/>
    <property type="molecule type" value="Genomic_DNA"/>
</dbReference>
<dbReference type="Proteomes" id="UP000038083">
    <property type="component" value="Unassembled WGS sequence"/>
</dbReference>
<dbReference type="OrthoDB" id="942200at2"/>
<evidence type="ECO:0000313" key="3">
    <source>
        <dbReference type="Proteomes" id="UP000038083"/>
    </source>
</evidence>
<proteinExistence type="predicted"/>
<organism evidence="2 3">
    <name type="scientific">Capnocytophaga cynodegmi</name>
    <dbReference type="NCBI Taxonomy" id="28189"/>
    <lineage>
        <taxon>Bacteria</taxon>
        <taxon>Pseudomonadati</taxon>
        <taxon>Bacteroidota</taxon>
        <taxon>Flavobacteriia</taxon>
        <taxon>Flavobacteriales</taxon>
        <taxon>Flavobacteriaceae</taxon>
        <taxon>Capnocytophaga</taxon>
    </lineage>
</organism>
<keyword evidence="1" id="KW-0732">Signal</keyword>
<dbReference type="AlphaFoldDB" id="A0A0B7HJ78"/>
<evidence type="ECO:0008006" key="4">
    <source>
        <dbReference type="Google" id="ProtNLM"/>
    </source>
</evidence>
<reference evidence="2 3" key="1">
    <citation type="submission" date="2015-01" db="EMBL/GenBank/DDBJ databases">
        <authorList>
            <person name="MANFREDI Pablo"/>
        </authorList>
    </citation>
    <scope>NUCLEOTIDE SEQUENCE [LARGE SCALE GENOMIC DNA]</scope>
    <source>
        <strain evidence="2 3">Ccy74</strain>
    </source>
</reference>
<accession>A0A0B7HJ78</accession>
<feature type="chain" id="PRO_5009757804" description="Outer membrane protein beta-barrel domain-containing protein" evidence="1">
    <location>
        <begin position="21"/>
        <end position="186"/>
    </location>
</feature>
<feature type="signal peptide" evidence="1">
    <location>
        <begin position="1"/>
        <end position="20"/>
    </location>
</feature>
<evidence type="ECO:0000256" key="1">
    <source>
        <dbReference type="SAM" id="SignalP"/>
    </source>
</evidence>
<gene>
    <name evidence="2" type="ORF">CCYN74_290009</name>
</gene>
<evidence type="ECO:0000313" key="2">
    <source>
        <dbReference type="EMBL" id="CEN37865.1"/>
    </source>
</evidence>
<name>A0A0B7HJ78_9FLAO</name>